<accession>A0ABU8ELZ0</accession>
<evidence type="ECO:0000313" key="2">
    <source>
        <dbReference type="Proteomes" id="UP001387110"/>
    </source>
</evidence>
<gene>
    <name evidence="1" type="ORF">SZL87_15610</name>
</gene>
<sequence>MIIEHRNTLTPTDLKRKDGFARVKVAIQDDPSQVFIVRSPREEEEIVLMSVENAERLMALEERFNRFVDSSVFHEFERRQALAPETYALQDVPDVDLDEDDVYVPIAVQEAEGTLR</sequence>
<proteinExistence type="predicted"/>
<reference evidence="1 2" key="1">
    <citation type="submission" date="2023-12" db="EMBL/GenBank/DDBJ databases">
        <authorList>
            <person name="Easwaran N."/>
            <person name="Lazarus H.P.S."/>
        </authorList>
    </citation>
    <scope>NUCLEOTIDE SEQUENCE [LARGE SCALE GENOMIC DNA]</scope>
    <source>
        <strain evidence="1 2">VIT-2023</strain>
    </source>
</reference>
<organism evidence="1 2">
    <name type="scientific">Exiguobacterium indicum</name>
    <dbReference type="NCBI Taxonomy" id="296995"/>
    <lineage>
        <taxon>Bacteria</taxon>
        <taxon>Bacillati</taxon>
        <taxon>Bacillota</taxon>
        <taxon>Bacilli</taxon>
        <taxon>Bacillales</taxon>
        <taxon>Bacillales Family XII. Incertae Sedis</taxon>
        <taxon>Exiguobacterium</taxon>
    </lineage>
</organism>
<dbReference type="RefSeq" id="WP_336449695.1">
    <property type="nucleotide sequence ID" value="NZ_JBAWKY010000006.1"/>
</dbReference>
<dbReference type="Proteomes" id="UP001387110">
    <property type="component" value="Unassembled WGS sequence"/>
</dbReference>
<evidence type="ECO:0000313" key="1">
    <source>
        <dbReference type="EMBL" id="MEI4463852.1"/>
    </source>
</evidence>
<dbReference type="EMBL" id="JBAWKY010000006">
    <property type="protein sequence ID" value="MEI4463852.1"/>
    <property type="molecule type" value="Genomic_DNA"/>
</dbReference>
<protein>
    <recommendedName>
        <fullName evidence="3">Antitoxin</fullName>
    </recommendedName>
</protein>
<keyword evidence="2" id="KW-1185">Reference proteome</keyword>
<name>A0ABU8ELZ0_9BACL</name>
<comment type="caution">
    <text evidence="1">The sequence shown here is derived from an EMBL/GenBank/DDBJ whole genome shotgun (WGS) entry which is preliminary data.</text>
</comment>
<evidence type="ECO:0008006" key="3">
    <source>
        <dbReference type="Google" id="ProtNLM"/>
    </source>
</evidence>